<dbReference type="CDD" id="cd19833">
    <property type="entry name" value="Bbox2_MuRF3_C-II"/>
    <property type="match status" value="1"/>
</dbReference>
<dbReference type="GO" id="GO:0005634">
    <property type="term" value="C:nucleus"/>
    <property type="evidence" value="ECO:0007669"/>
    <property type="project" value="UniProtKB-SubCell"/>
</dbReference>
<dbReference type="GO" id="GO:0008270">
    <property type="term" value="F:zinc ion binding"/>
    <property type="evidence" value="ECO:0007669"/>
    <property type="project" value="UniProtKB-KW"/>
</dbReference>
<dbReference type="GO" id="GO:0070507">
    <property type="term" value="P:regulation of microtubule cytoskeleton organization"/>
    <property type="evidence" value="ECO:0007669"/>
    <property type="project" value="TreeGrafter"/>
</dbReference>
<feature type="domain" description="B box-type" evidence="8">
    <location>
        <begin position="451"/>
        <end position="492"/>
    </location>
</feature>
<dbReference type="SUPFAM" id="SSF57845">
    <property type="entry name" value="B-box zinc-binding domain"/>
    <property type="match status" value="1"/>
</dbReference>
<accession>A0A553QAI7</accession>
<keyword evidence="3 6" id="KW-0479">Metal-binding</keyword>
<keyword evidence="10" id="KW-1185">Reference proteome</keyword>
<evidence type="ECO:0000256" key="4">
    <source>
        <dbReference type="ARBA" id="ARBA00022833"/>
    </source>
</evidence>
<keyword evidence="3 6" id="KW-0863">Zinc-finger</keyword>
<feature type="region of interest" description="Disordered" evidence="7">
    <location>
        <begin position="278"/>
        <end position="300"/>
    </location>
</feature>
<dbReference type="Gene3D" id="3.30.160.60">
    <property type="entry name" value="Classic Zinc Finger"/>
    <property type="match status" value="1"/>
</dbReference>
<proteinExistence type="predicted"/>
<keyword evidence="2" id="KW-0808">Transferase</keyword>
<evidence type="ECO:0000259" key="8">
    <source>
        <dbReference type="PROSITE" id="PS50119"/>
    </source>
</evidence>
<dbReference type="AlphaFoldDB" id="A0A553QAI7"/>
<dbReference type="PANTHER" id="PTHR24099">
    <property type="entry name" value="E3 UBIQUITIN-PROTEIN LIGASE TRIM36-RELATED"/>
    <property type="match status" value="1"/>
</dbReference>
<dbReference type="STRING" id="623744.A0A553QAI7"/>
<evidence type="ECO:0000256" key="7">
    <source>
        <dbReference type="SAM" id="MobiDB-lite"/>
    </source>
</evidence>
<evidence type="ECO:0000313" key="9">
    <source>
        <dbReference type="EMBL" id="TRY86951.1"/>
    </source>
</evidence>
<dbReference type="PROSITE" id="PS50119">
    <property type="entry name" value="ZF_BBOX"/>
    <property type="match status" value="1"/>
</dbReference>
<dbReference type="InterPro" id="IPR000315">
    <property type="entry name" value="Znf_B-box"/>
</dbReference>
<reference evidence="9 10" key="1">
    <citation type="journal article" date="2019" name="Sci. Data">
        <title>Hybrid genome assembly and annotation of Danionella translucida.</title>
        <authorList>
            <person name="Kadobianskyi M."/>
            <person name="Schulze L."/>
            <person name="Schuelke M."/>
            <person name="Judkewitz B."/>
        </authorList>
    </citation>
    <scope>NUCLEOTIDE SEQUENCE [LARGE SCALE GENOMIC DNA]</scope>
    <source>
        <strain evidence="9 10">Bolton</strain>
    </source>
</reference>
<dbReference type="GO" id="GO:0016740">
    <property type="term" value="F:transferase activity"/>
    <property type="evidence" value="ECO:0007669"/>
    <property type="project" value="UniProtKB-KW"/>
</dbReference>
<organism evidence="9 10">
    <name type="scientific">Danionella cerebrum</name>
    <dbReference type="NCBI Taxonomy" id="2873325"/>
    <lineage>
        <taxon>Eukaryota</taxon>
        <taxon>Metazoa</taxon>
        <taxon>Chordata</taxon>
        <taxon>Craniata</taxon>
        <taxon>Vertebrata</taxon>
        <taxon>Euteleostomi</taxon>
        <taxon>Actinopterygii</taxon>
        <taxon>Neopterygii</taxon>
        <taxon>Teleostei</taxon>
        <taxon>Ostariophysi</taxon>
        <taxon>Cypriniformes</taxon>
        <taxon>Danionidae</taxon>
        <taxon>Danioninae</taxon>
        <taxon>Danionella</taxon>
    </lineage>
</organism>
<dbReference type="Proteomes" id="UP000316079">
    <property type="component" value="Unassembled WGS sequence"/>
</dbReference>
<keyword evidence="5" id="KW-0539">Nucleus</keyword>
<protein>
    <recommendedName>
        <fullName evidence="8">B box-type domain-containing protein</fullName>
    </recommendedName>
</protein>
<comment type="subcellular location">
    <subcellularLocation>
        <location evidence="1">Nucleus</location>
    </subcellularLocation>
</comment>
<dbReference type="InterPro" id="IPR033492">
    <property type="entry name" value="Trim54_Bbox2_Zfn"/>
</dbReference>
<sequence length="492" mass="55033">MAAAKELLVRVLTSEENVLFGDFEPCAEHGFEIRLISVLPKASHLSSAGHLNPQNHICSGQSRERELRNLRVEGAGDLKLLSDGVNNQLNALHCFLVDVLRRGHQCGISRMNSSILHMFRNRNGYDLPITGNSIHINFLISEQSLNHYTSISESSFHRGWLIPMVSSILENLKRFSALSMNSDTHVVDFTGKEQHTITNQNTCKHLTGEWDFIQHKPHLIQHVVFMVIQCLTRRNYYGLPSVDAQRINILHVANLNQGNQTIFLSSVISMEATGVPSTLHLPTSPETEDSAPNRRPLNVVPSSRTKDAILADIIVNGGKSTLCSSHSSVESRETTSPSLIRAWKRQHHVNPEEGSSSSASNPLWHHRSSTSVSTGGRFRCPSCRHELILDRHGVYGLQRNLLVENIIDIYKSEITSLNEICTHLNSVSRLKGSISISNLRLEKPLLPESEQQQLMCEHHEEEKINICLTCEVPTCSMCKVFGVHKKCDVAPL</sequence>
<feature type="non-terminal residue" evidence="9">
    <location>
        <position position="492"/>
    </location>
</feature>
<evidence type="ECO:0000256" key="1">
    <source>
        <dbReference type="ARBA" id="ARBA00004123"/>
    </source>
</evidence>
<feature type="region of interest" description="Disordered" evidence="7">
    <location>
        <begin position="346"/>
        <end position="377"/>
    </location>
</feature>
<evidence type="ECO:0000256" key="3">
    <source>
        <dbReference type="ARBA" id="ARBA00022771"/>
    </source>
</evidence>
<comment type="caution">
    <text evidence="9">The sequence shown here is derived from an EMBL/GenBank/DDBJ whole genome shotgun (WGS) entry which is preliminary data.</text>
</comment>
<evidence type="ECO:0000256" key="5">
    <source>
        <dbReference type="ARBA" id="ARBA00023242"/>
    </source>
</evidence>
<name>A0A553QAI7_9TELE</name>
<dbReference type="EMBL" id="SRMA01026168">
    <property type="protein sequence ID" value="TRY86951.1"/>
    <property type="molecule type" value="Genomic_DNA"/>
</dbReference>
<evidence type="ECO:0000256" key="2">
    <source>
        <dbReference type="ARBA" id="ARBA00022679"/>
    </source>
</evidence>
<gene>
    <name evidence="9" type="ORF">DNTS_000644</name>
</gene>
<evidence type="ECO:0000256" key="6">
    <source>
        <dbReference type="PROSITE-ProRule" id="PRU00024"/>
    </source>
</evidence>
<keyword evidence="4" id="KW-0862">Zinc</keyword>
<dbReference type="InterPro" id="IPR050617">
    <property type="entry name" value="E3_ligase_FN3/SPRY"/>
</dbReference>
<dbReference type="PANTHER" id="PTHR24099:SF17">
    <property type="entry name" value="TRIPARTITE MOTIF CONTAINING 55"/>
    <property type="match status" value="1"/>
</dbReference>
<evidence type="ECO:0000313" key="10">
    <source>
        <dbReference type="Proteomes" id="UP000316079"/>
    </source>
</evidence>
<dbReference type="GO" id="GO:0005737">
    <property type="term" value="C:cytoplasm"/>
    <property type="evidence" value="ECO:0007669"/>
    <property type="project" value="TreeGrafter"/>
</dbReference>